<evidence type="ECO:0000313" key="1">
    <source>
        <dbReference type="EMBL" id="RED52617.1"/>
    </source>
</evidence>
<name>A0A3D9HT08_9BACL</name>
<dbReference type="Proteomes" id="UP000256869">
    <property type="component" value="Unassembled WGS sequence"/>
</dbReference>
<protein>
    <submittedName>
        <fullName evidence="1">Uncharacterized protein</fullName>
    </submittedName>
</protein>
<organism evidence="1 2">
    <name type="scientific">Cohnella lupini</name>
    <dbReference type="NCBI Taxonomy" id="1294267"/>
    <lineage>
        <taxon>Bacteria</taxon>
        <taxon>Bacillati</taxon>
        <taxon>Bacillota</taxon>
        <taxon>Bacilli</taxon>
        <taxon>Bacillales</taxon>
        <taxon>Paenibacillaceae</taxon>
        <taxon>Cohnella</taxon>
    </lineage>
</organism>
<evidence type="ECO:0000313" key="2">
    <source>
        <dbReference type="Proteomes" id="UP000256869"/>
    </source>
</evidence>
<accession>A0A3D9HT08</accession>
<dbReference type="AlphaFoldDB" id="A0A3D9HT08"/>
<dbReference type="EMBL" id="QRDY01000033">
    <property type="protein sequence ID" value="RED52617.1"/>
    <property type="molecule type" value="Genomic_DNA"/>
</dbReference>
<reference evidence="1 2" key="1">
    <citation type="submission" date="2018-07" db="EMBL/GenBank/DDBJ databases">
        <title>Genomic Encyclopedia of Type Strains, Phase III (KMG-III): the genomes of soil and plant-associated and newly described type strains.</title>
        <authorList>
            <person name="Whitman W."/>
        </authorList>
    </citation>
    <scope>NUCLEOTIDE SEQUENCE [LARGE SCALE GENOMIC DNA]</scope>
    <source>
        <strain evidence="1 2">CECT 8236</strain>
    </source>
</reference>
<gene>
    <name evidence="1" type="ORF">DFP95_13315</name>
</gene>
<proteinExistence type="predicted"/>
<comment type="caution">
    <text evidence="1">The sequence shown here is derived from an EMBL/GenBank/DDBJ whole genome shotgun (WGS) entry which is preliminary data.</text>
</comment>
<sequence length="52" mass="6066">MNIRRLPPVPVPIHRRQEIFDLLTTIFNSAPLGEHPDSLHFEIESPLTLFYP</sequence>
<keyword evidence="2" id="KW-1185">Reference proteome</keyword>